<comment type="caution">
    <text evidence="1">The sequence shown here is derived from an EMBL/GenBank/DDBJ whole genome shotgun (WGS) entry which is preliminary data.</text>
</comment>
<gene>
    <name evidence="1" type="ORF">GIS00_15895</name>
</gene>
<dbReference type="Proteomes" id="UP000460221">
    <property type="component" value="Unassembled WGS sequence"/>
</dbReference>
<proteinExistence type="predicted"/>
<organism evidence="1 2">
    <name type="scientific">Nakamurella alba</name>
    <dbReference type="NCBI Taxonomy" id="2665158"/>
    <lineage>
        <taxon>Bacteria</taxon>
        <taxon>Bacillati</taxon>
        <taxon>Actinomycetota</taxon>
        <taxon>Actinomycetes</taxon>
        <taxon>Nakamurellales</taxon>
        <taxon>Nakamurellaceae</taxon>
        <taxon>Nakamurella</taxon>
    </lineage>
</organism>
<protein>
    <submittedName>
        <fullName evidence="1">Uncharacterized protein</fullName>
    </submittedName>
</protein>
<dbReference type="AlphaFoldDB" id="A0A7K1FMV8"/>
<keyword evidence="2" id="KW-1185">Reference proteome</keyword>
<evidence type="ECO:0000313" key="2">
    <source>
        <dbReference type="Proteomes" id="UP000460221"/>
    </source>
</evidence>
<dbReference type="RefSeq" id="WP_230313679.1">
    <property type="nucleotide sequence ID" value="NZ_WLYK01000006.1"/>
</dbReference>
<name>A0A7K1FMV8_9ACTN</name>
<reference evidence="1 2" key="1">
    <citation type="submission" date="2019-11" db="EMBL/GenBank/DDBJ databases">
        <authorList>
            <person name="Jiang L.-Q."/>
        </authorList>
    </citation>
    <scope>NUCLEOTIDE SEQUENCE [LARGE SCALE GENOMIC DNA]</scope>
    <source>
        <strain evidence="1 2">YIM 132087</strain>
    </source>
</reference>
<sequence>MTDRRRLLVAASQVLDGTVAVGARSGRIGAVLVRVAFESWLDERSAPWALRAERRPSVASQLVVLRALHGAEQADEAERCWDALSRMCHHHAYELQPQVTEVQAIARRVAVLVGL</sequence>
<accession>A0A7K1FMV8</accession>
<dbReference type="EMBL" id="WLYK01000006">
    <property type="protein sequence ID" value="MTD15420.1"/>
    <property type="molecule type" value="Genomic_DNA"/>
</dbReference>
<evidence type="ECO:0000313" key="1">
    <source>
        <dbReference type="EMBL" id="MTD15420.1"/>
    </source>
</evidence>